<sequence length="215" mass="22049">MRSGRGLVPAAVLLLAAACTPDAGTGQGEDPPSSISVDVSAEEPTEIDETVVEVEADRPSQESDRSSDGTDDAAEGLTEEPPAPPTGPQLCGTVTTTIGDVATVEIIAGDVDCASAEALLDTYYNDPPSIPEGSGAYLMIEDWECNSSSSQEPGRLSTCRSAADAEVIAIAGEASEGGWCAQIDDATLEQLFADGEQTEAVCATYIGAETSVDEQ</sequence>
<feature type="region of interest" description="Disordered" evidence="1">
    <location>
        <begin position="21"/>
        <end position="92"/>
    </location>
</feature>
<reference evidence="3" key="1">
    <citation type="journal article" date="2021" name="PeerJ">
        <title>Extensive microbial diversity within the chicken gut microbiome revealed by metagenomics and culture.</title>
        <authorList>
            <person name="Gilroy R."/>
            <person name="Ravi A."/>
            <person name="Getino M."/>
            <person name="Pursley I."/>
            <person name="Horton D.L."/>
            <person name="Alikhan N.F."/>
            <person name="Baker D."/>
            <person name="Gharbi K."/>
            <person name="Hall N."/>
            <person name="Watson M."/>
            <person name="Adriaenssens E.M."/>
            <person name="Foster-Nyarko E."/>
            <person name="Jarju S."/>
            <person name="Secka A."/>
            <person name="Antonio M."/>
            <person name="Oren A."/>
            <person name="Chaudhuri R.R."/>
            <person name="La Ragione R."/>
            <person name="Hildebrand F."/>
            <person name="Pallen M.J."/>
        </authorList>
    </citation>
    <scope>NUCLEOTIDE SEQUENCE</scope>
    <source>
        <strain evidence="3">ChiGjej4B4-7305</strain>
    </source>
</reference>
<comment type="caution">
    <text evidence="3">The sequence shown here is derived from an EMBL/GenBank/DDBJ whole genome shotgun (WGS) entry which is preliminary data.</text>
</comment>
<feature type="signal peptide" evidence="2">
    <location>
        <begin position="1"/>
        <end position="23"/>
    </location>
</feature>
<proteinExistence type="predicted"/>
<dbReference type="Proteomes" id="UP000824037">
    <property type="component" value="Unassembled WGS sequence"/>
</dbReference>
<dbReference type="EMBL" id="DXBY01000236">
    <property type="protein sequence ID" value="HIZ36818.1"/>
    <property type="molecule type" value="Genomic_DNA"/>
</dbReference>
<reference evidence="3" key="2">
    <citation type="submission" date="2021-04" db="EMBL/GenBank/DDBJ databases">
        <authorList>
            <person name="Gilroy R."/>
        </authorList>
    </citation>
    <scope>NUCLEOTIDE SEQUENCE</scope>
    <source>
        <strain evidence="3">ChiGjej4B4-7305</strain>
    </source>
</reference>
<feature type="compositionally biased region" description="Acidic residues" evidence="1">
    <location>
        <begin position="69"/>
        <end position="78"/>
    </location>
</feature>
<evidence type="ECO:0000313" key="4">
    <source>
        <dbReference type="Proteomes" id="UP000824037"/>
    </source>
</evidence>
<dbReference type="AlphaFoldDB" id="A0A9D2J506"/>
<name>A0A9D2J506_9MICO</name>
<organism evidence="3 4">
    <name type="scientific">Candidatus Ruania gallistercoris</name>
    <dbReference type="NCBI Taxonomy" id="2838746"/>
    <lineage>
        <taxon>Bacteria</taxon>
        <taxon>Bacillati</taxon>
        <taxon>Actinomycetota</taxon>
        <taxon>Actinomycetes</taxon>
        <taxon>Micrococcales</taxon>
        <taxon>Ruaniaceae</taxon>
        <taxon>Ruania</taxon>
    </lineage>
</organism>
<feature type="chain" id="PRO_5038691602" evidence="2">
    <location>
        <begin position="24"/>
        <end position="215"/>
    </location>
</feature>
<feature type="compositionally biased region" description="Basic and acidic residues" evidence="1">
    <location>
        <begin position="55"/>
        <end position="68"/>
    </location>
</feature>
<accession>A0A9D2J506</accession>
<evidence type="ECO:0000256" key="2">
    <source>
        <dbReference type="SAM" id="SignalP"/>
    </source>
</evidence>
<keyword evidence="2" id="KW-0732">Signal</keyword>
<protein>
    <submittedName>
        <fullName evidence="3">Uncharacterized protein</fullName>
    </submittedName>
</protein>
<dbReference type="PROSITE" id="PS51257">
    <property type="entry name" value="PROKAR_LIPOPROTEIN"/>
    <property type="match status" value="1"/>
</dbReference>
<evidence type="ECO:0000313" key="3">
    <source>
        <dbReference type="EMBL" id="HIZ36818.1"/>
    </source>
</evidence>
<gene>
    <name evidence="3" type="ORF">H9815_13670</name>
</gene>
<feature type="compositionally biased region" description="Acidic residues" evidence="1">
    <location>
        <begin position="40"/>
        <end position="54"/>
    </location>
</feature>
<evidence type="ECO:0000256" key="1">
    <source>
        <dbReference type="SAM" id="MobiDB-lite"/>
    </source>
</evidence>